<comment type="subcellular location">
    <subcellularLocation>
        <location evidence="2">Cell membrane</location>
        <topology evidence="2">Multi-pass membrane protein</topology>
    </subcellularLocation>
</comment>
<dbReference type="SMART" id="SM00388">
    <property type="entry name" value="HisKA"/>
    <property type="match status" value="1"/>
</dbReference>
<evidence type="ECO:0000256" key="7">
    <source>
        <dbReference type="ARBA" id="ARBA00022692"/>
    </source>
</evidence>
<dbReference type="GO" id="GO:0000155">
    <property type="term" value="F:phosphorelay sensor kinase activity"/>
    <property type="evidence" value="ECO:0007669"/>
    <property type="project" value="InterPro"/>
</dbReference>
<feature type="transmembrane region" description="Helical" evidence="15">
    <location>
        <begin position="21"/>
        <end position="40"/>
    </location>
</feature>
<dbReference type="InterPro" id="IPR004358">
    <property type="entry name" value="Sig_transdc_His_kin-like_C"/>
</dbReference>
<dbReference type="PROSITE" id="PS50109">
    <property type="entry name" value="HIS_KIN"/>
    <property type="match status" value="1"/>
</dbReference>
<evidence type="ECO:0000256" key="1">
    <source>
        <dbReference type="ARBA" id="ARBA00000085"/>
    </source>
</evidence>
<dbReference type="InterPro" id="IPR005467">
    <property type="entry name" value="His_kinase_dom"/>
</dbReference>
<dbReference type="SUPFAM" id="SSF158472">
    <property type="entry name" value="HAMP domain-like"/>
    <property type="match status" value="1"/>
</dbReference>
<dbReference type="Pfam" id="PF00512">
    <property type="entry name" value="HisKA"/>
    <property type="match status" value="1"/>
</dbReference>
<dbReference type="InterPro" id="IPR003660">
    <property type="entry name" value="HAMP_dom"/>
</dbReference>
<dbReference type="CDD" id="cd00082">
    <property type="entry name" value="HisKA"/>
    <property type="match status" value="1"/>
</dbReference>
<dbReference type="InterPro" id="IPR036890">
    <property type="entry name" value="HATPase_C_sf"/>
</dbReference>
<name>G9YFA8_9FIRM</name>
<sequence>MHIRLRDFSVRKRLFLTNFMMVAIPVCLLILIGGILLAAFRFSGATQQTLLTAFWPEKGSAMSIQYAVSSLRVKAEHKGRPRVKDFIEAAHLLEAQGIDVVVAQDGTVYYMSPHADSKAISERIIAKYGRNPSVMSWDEEGFTFSYMSPRSRTLVMASGAVPFLAKDMIPGNDIKHIVETILYVILALSATLIILSGFYLSHLMSRQILEPLSELRQAAADIRQGNLDTPVRIEAEDEFGKACRDFELMRQELKHAQVEREKYETNRKELIAGISHDLSTPLTSLKGYAGGILDGIANTPEKQQHYVEQIYRSAGTLEALVDNLFLFSKLDLGRIPFSTERVAIVDYFTDFVEEQKKAYARKGLTLSFRSRAETAVFVTVDRLQFQRVVDNLLGNALKYKARNIVSVHIEVSADEKNVQIRFADDGPGVAAQDLPKLFDSFYRTDPARSNVKKGSGLGLAIAKQIILAMNGSIHAEKTPAGGLTIVIILPIIRSEDNEENINNRR</sequence>
<evidence type="ECO:0000256" key="8">
    <source>
        <dbReference type="ARBA" id="ARBA00022741"/>
    </source>
</evidence>
<dbReference type="Gene3D" id="3.30.565.10">
    <property type="entry name" value="Histidine kinase-like ATPase, C-terminal domain"/>
    <property type="match status" value="1"/>
</dbReference>
<dbReference type="EC" id="2.7.13.3" evidence="3"/>
<evidence type="ECO:0000256" key="10">
    <source>
        <dbReference type="ARBA" id="ARBA00022840"/>
    </source>
</evidence>
<evidence type="ECO:0000256" key="12">
    <source>
        <dbReference type="ARBA" id="ARBA00023012"/>
    </source>
</evidence>
<dbReference type="AlphaFoldDB" id="G9YFA8"/>
<dbReference type="Gene3D" id="1.10.287.130">
    <property type="match status" value="1"/>
</dbReference>
<dbReference type="InterPro" id="IPR003594">
    <property type="entry name" value="HATPase_dom"/>
</dbReference>
<keyword evidence="10" id="KW-0067">ATP-binding</keyword>
<dbReference type="Gene3D" id="6.10.340.10">
    <property type="match status" value="1"/>
</dbReference>
<dbReference type="HOGENOM" id="CLU_000445_89_6_9"/>
<keyword evidence="7 15" id="KW-0812">Transmembrane</keyword>
<evidence type="ECO:0000256" key="13">
    <source>
        <dbReference type="ARBA" id="ARBA00023136"/>
    </source>
</evidence>
<dbReference type="eggNOG" id="COG2205">
    <property type="taxonomic scope" value="Bacteria"/>
</dbReference>
<dbReference type="PATRIC" id="fig|861450.3.peg.303"/>
<keyword evidence="8" id="KW-0547">Nucleotide-binding</keyword>
<evidence type="ECO:0000259" key="17">
    <source>
        <dbReference type="PROSITE" id="PS50885"/>
    </source>
</evidence>
<keyword evidence="6" id="KW-0808">Transferase</keyword>
<dbReference type="Pfam" id="PF00672">
    <property type="entry name" value="HAMP"/>
    <property type="match status" value="1"/>
</dbReference>
<evidence type="ECO:0000313" key="18">
    <source>
        <dbReference type="EMBL" id="EHM43216.1"/>
    </source>
</evidence>
<organism evidence="18 19">
    <name type="scientific">Anaeroglobus geminatus F0357</name>
    <dbReference type="NCBI Taxonomy" id="861450"/>
    <lineage>
        <taxon>Bacteria</taxon>
        <taxon>Bacillati</taxon>
        <taxon>Bacillota</taxon>
        <taxon>Negativicutes</taxon>
        <taxon>Veillonellales</taxon>
        <taxon>Veillonellaceae</taxon>
        <taxon>Anaeroglobus</taxon>
    </lineage>
</organism>
<dbReference type="FunFam" id="3.30.565.10:FF:000006">
    <property type="entry name" value="Sensor histidine kinase WalK"/>
    <property type="match status" value="1"/>
</dbReference>
<keyword evidence="19" id="KW-1185">Reference proteome</keyword>
<feature type="coiled-coil region" evidence="14">
    <location>
        <begin position="246"/>
        <end position="273"/>
    </location>
</feature>
<evidence type="ECO:0000256" key="14">
    <source>
        <dbReference type="SAM" id="Coils"/>
    </source>
</evidence>
<dbReference type="InterPro" id="IPR036097">
    <property type="entry name" value="HisK_dim/P_sf"/>
</dbReference>
<reference evidence="18 19" key="1">
    <citation type="submission" date="2011-08" db="EMBL/GenBank/DDBJ databases">
        <authorList>
            <person name="Weinstock G."/>
            <person name="Sodergren E."/>
            <person name="Clifton S."/>
            <person name="Fulton L."/>
            <person name="Fulton B."/>
            <person name="Courtney L."/>
            <person name="Fronick C."/>
            <person name="Harrison M."/>
            <person name="Strong C."/>
            <person name="Farmer C."/>
            <person name="Delahaunty K."/>
            <person name="Markovic C."/>
            <person name="Hall O."/>
            <person name="Minx P."/>
            <person name="Tomlinson C."/>
            <person name="Mitreva M."/>
            <person name="Hou S."/>
            <person name="Chen J."/>
            <person name="Wollam A."/>
            <person name="Pepin K.H."/>
            <person name="Johnson M."/>
            <person name="Bhonagiri V."/>
            <person name="Zhang X."/>
            <person name="Suruliraj S."/>
            <person name="Warren W."/>
            <person name="Chinwalla A."/>
            <person name="Mardis E.R."/>
            <person name="Wilson R.K."/>
        </authorList>
    </citation>
    <scope>NUCLEOTIDE SEQUENCE [LARGE SCALE GENOMIC DNA]</scope>
    <source>
        <strain evidence="18 19">F0357</strain>
    </source>
</reference>
<dbReference type="PANTHER" id="PTHR45528:SF1">
    <property type="entry name" value="SENSOR HISTIDINE KINASE CPXA"/>
    <property type="match status" value="1"/>
</dbReference>
<dbReference type="SUPFAM" id="SSF55874">
    <property type="entry name" value="ATPase domain of HSP90 chaperone/DNA topoisomerase II/histidine kinase"/>
    <property type="match status" value="1"/>
</dbReference>
<dbReference type="PANTHER" id="PTHR45528">
    <property type="entry name" value="SENSOR HISTIDINE KINASE CPXA"/>
    <property type="match status" value="1"/>
</dbReference>
<dbReference type="RefSeq" id="WP_006789303.1">
    <property type="nucleotide sequence ID" value="NZ_JH417568.1"/>
</dbReference>
<keyword evidence="13 15" id="KW-0472">Membrane</keyword>
<dbReference type="Pfam" id="PF02518">
    <property type="entry name" value="HATPase_c"/>
    <property type="match status" value="1"/>
</dbReference>
<evidence type="ECO:0000256" key="3">
    <source>
        <dbReference type="ARBA" id="ARBA00012438"/>
    </source>
</evidence>
<keyword evidence="5" id="KW-0597">Phosphoprotein</keyword>
<dbReference type="EMBL" id="AGCJ01000011">
    <property type="protein sequence ID" value="EHM43216.1"/>
    <property type="molecule type" value="Genomic_DNA"/>
</dbReference>
<keyword evidence="9 18" id="KW-0418">Kinase</keyword>
<evidence type="ECO:0000256" key="15">
    <source>
        <dbReference type="SAM" id="Phobius"/>
    </source>
</evidence>
<dbReference type="PROSITE" id="PS50885">
    <property type="entry name" value="HAMP"/>
    <property type="match status" value="1"/>
</dbReference>
<comment type="caution">
    <text evidence="18">The sequence shown here is derived from an EMBL/GenBank/DDBJ whole genome shotgun (WGS) entry which is preliminary data.</text>
</comment>
<evidence type="ECO:0000256" key="9">
    <source>
        <dbReference type="ARBA" id="ARBA00022777"/>
    </source>
</evidence>
<proteinExistence type="predicted"/>
<dbReference type="SUPFAM" id="SSF47384">
    <property type="entry name" value="Homodimeric domain of signal transducing histidine kinase"/>
    <property type="match status" value="1"/>
</dbReference>
<feature type="transmembrane region" description="Helical" evidence="15">
    <location>
        <begin position="181"/>
        <end position="200"/>
    </location>
</feature>
<dbReference type="Proteomes" id="UP000005481">
    <property type="component" value="Unassembled WGS sequence"/>
</dbReference>
<protein>
    <recommendedName>
        <fullName evidence="3">histidine kinase</fullName>
        <ecNumber evidence="3">2.7.13.3</ecNumber>
    </recommendedName>
</protein>
<evidence type="ECO:0000259" key="16">
    <source>
        <dbReference type="PROSITE" id="PS50109"/>
    </source>
</evidence>
<evidence type="ECO:0000313" key="19">
    <source>
        <dbReference type="Proteomes" id="UP000005481"/>
    </source>
</evidence>
<dbReference type="GO" id="GO:0005886">
    <property type="term" value="C:plasma membrane"/>
    <property type="evidence" value="ECO:0007669"/>
    <property type="project" value="UniProtKB-SubCell"/>
</dbReference>
<accession>G9YFA8</accession>
<dbReference type="InterPro" id="IPR050398">
    <property type="entry name" value="HssS/ArlS-like"/>
</dbReference>
<evidence type="ECO:0000256" key="11">
    <source>
        <dbReference type="ARBA" id="ARBA00022989"/>
    </source>
</evidence>
<evidence type="ECO:0000256" key="4">
    <source>
        <dbReference type="ARBA" id="ARBA00022475"/>
    </source>
</evidence>
<dbReference type="InterPro" id="IPR003661">
    <property type="entry name" value="HisK_dim/P_dom"/>
</dbReference>
<dbReference type="SMART" id="SM00304">
    <property type="entry name" value="HAMP"/>
    <property type="match status" value="1"/>
</dbReference>
<evidence type="ECO:0000256" key="6">
    <source>
        <dbReference type="ARBA" id="ARBA00022679"/>
    </source>
</evidence>
<dbReference type="STRING" id="861450.HMPREF0080_00319"/>
<keyword evidence="11 15" id="KW-1133">Transmembrane helix</keyword>
<feature type="domain" description="Histidine kinase" evidence="16">
    <location>
        <begin position="273"/>
        <end position="493"/>
    </location>
</feature>
<dbReference type="CDD" id="cd06225">
    <property type="entry name" value="HAMP"/>
    <property type="match status" value="1"/>
</dbReference>
<keyword evidence="4" id="KW-1003">Cell membrane</keyword>
<gene>
    <name evidence="18" type="ORF">HMPREF0080_00319</name>
</gene>
<comment type="catalytic activity">
    <reaction evidence="1">
        <text>ATP + protein L-histidine = ADP + protein N-phospho-L-histidine.</text>
        <dbReference type="EC" id="2.7.13.3"/>
    </reaction>
</comment>
<evidence type="ECO:0000256" key="2">
    <source>
        <dbReference type="ARBA" id="ARBA00004651"/>
    </source>
</evidence>
<dbReference type="PRINTS" id="PR00344">
    <property type="entry name" value="BCTRLSENSOR"/>
</dbReference>
<keyword evidence="12" id="KW-0902">Two-component regulatory system</keyword>
<dbReference type="GO" id="GO:0005524">
    <property type="term" value="F:ATP binding"/>
    <property type="evidence" value="ECO:0007669"/>
    <property type="project" value="UniProtKB-KW"/>
</dbReference>
<evidence type="ECO:0000256" key="5">
    <source>
        <dbReference type="ARBA" id="ARBA00022553"/>
    </source>
</evidence>
<feature type="domain" description="HAMP" evidence="17">
    <location>
        <begin position="206"/>
        <end position="258"/>
    </location>
</feature>
<keyword evidence="14" id="KW-0175">Coiled coil</keyword>
<dbReference type="SMART" id="SM00387">
    <property type="entry name" value="HATPase_c"/>
    <property type="match status" value="1"/>
</dbReference>